<keyword evidence="2 5" id="KW-0812">Transmembrane</keyword>
<evidence type="ECO:0000256" key="1">
    <source>
        <dbReference type="ARBA" id="ARBA00004141"/>
    </source>
</evidence>
<feature type="transmembrane region" description="Helical" evidence="5">
    <location>
        <begin position="79"/>
        <end position="99"/>
    </location>
</feature>
<feature type="transmembrane region" description="Helical" evidence="5">
    <location>
        <begin position="138"/>
        <end position="157"/>
    </location>
</feature>
<dbReference type="AlphaFoldDB" id="A0A7S0L5Y4"/>
<dbReference type="InterPro" id="IPR004031">
    <property type="entry name" value="PMP22/EMP/MP20/Claudin"/>
</dbReference>
<keyword evidence="3 5" id="KW-1133">Transmembrane helix</keyword>
<evidence type="ECO:0000313" key="6">
    <source>
        <dbReference type="EMBL" id="CAD8602911.1"/>
    </source>
</evidence>
<dbReference type="Pfam" id="PF00822">
    <property type="entry name" value="PMP22_Claudin"/>
    <property type="match status" value="1"/>
</dbReference>
<name>A0A7S0L5Y4_9EUKA</name>
<dbReference type="PANTHER" id="PTHR10671">
    <property type="entry name" value="EPITHELIAL MEMBRANE PROTEIN-RELATED"/>
    <property type="match status" value="1"/>
</dbReference>
<dbReference type="Gene3D" id="1.20.140.150">
    <property type="match status" value="1"/>
</dbReference>
<sequence>MVNSSIRGGLAATFAVAAALLIFIAAGTTYWTEYESSSVKFHGGLFETCSEFGSSKTCTDTKDLVSGDDEDKLETCQSFIIIGGIIAGVAMLGTFFVVFKDAAKSKFVALLWIAAMACVVVVLSIYDDTFKRDNTDYGYSFILACISVFVCLVMALVTGSSMLTSF</sequence>
<gene>
    <name evidence="6" type="ORF">CPEL01642_LOCUS6244</name>
</gene>
<evidence type="ECO:0000256" key="4">
    <source>
        <dbReference type="ARBA" id="ARBA00023136"/>
    </source>
</evidence>
<accession>A0A7S0L5Y4</accession>
<reference evidence="6" key="1">
    <citation type="submission" date="2021-01" db="EMBL/GenBank/DDBJ databases">
        <authorList>
            <person name="Corre E."/>
            <person name="Pelletier E."/>
            <person name="Niang G."/>
            <person name="Scheremetjew M."/>
            <person name="Finn R."/>
            <person name="Kale V."/>
            <person name="Holt S."/>
            <person name="Cochrane G."/>
            <person name="Meng A."/>
            <person name="Brown T."/>
            <person name="Cohen L."/>
        </authorList>
    </citation>
    <scope>NUCLEOTIDE SEQUENCE</scope>
    <source>
        <strain evidence="6">PLY182g</strain>
    </source>
</reference>
<comment type="subcellular location">
    <subcellularLocation>
        <location evidence="1">Membrane</location>
        <topology evidence="1">Multi-pass membrane protein</topology>
    </subcellularLocation>
</comment>
<feature type="transmembrane region" description="Helical" evidence="5">
    <location>
        <begin position="12"/>
        <end position="31"/>
    </location>
</feature>
<evidence type="ECO:0000256" key="5">
    <source>
        <dbReference type="SAM" id="Phobius"/>
    </source>
</evidence>
<feature type="transmembrane region" description="Helical" evidence="5">
    <location>
        <begin position="106"/>
        <end position="126"/>
    </location>
</feature>
<evidence type="ECO:0000256" key="3">
    <source>
        <dbReference type="ARBA" id="ARBA00022989"/>
    </source>
</evidence>
<protein>
    <submittedName>
        <fullName evidence="6">Uncharacterized protein</fullName>
    </submittedName>
</protein>
<evidence type="ECO:0000256" key="2">
    <source>
        <dbReference type="ARBA" id="ARBA00022692"/>
    </source>
</evidence>
<proteinExistence type="predicted"/>
<keyword evidence="4 5" id="KW-0472">Membrane</keyword>
<organism evidence="6">
    <name type="scientific">Coccolithus braarudii</name>
    <dbReference type="NCBI Taxonomy" id="221442"/>
    <lineage>
        <taxon>Eukaryota</taxon>
        <taxon>Haptista</taxon>
        <taxon>Haptophyta</taxon>
        <taxon>Prymnesiophyceae</taxon>
        <taxon>Coccolithales</taxon>
        <taxon>Coccolithaceae</taxon>
        <taxon>Coccolithus</taxon>
    </lineage>
</organism>
<dbReference type="InterPro" id="IPR050579">
    <property type="entry name" value="PMP-22/EMP/MP20-like"/>
</dbReference>
<dbReference type="EMBL" id="HBEY01012911">
    <property type="protein sequence ID" value="CAD8602911.1"/>
    <property type="molecule type" value="Transcribed_RNA"/>
</dbReference>
<dbReference type="GO" id="GO:0005886">
    <property type="term" value="C:plasma membrane"/>
    <property type="evidence" value="ECO:0007669"/>
    <property type="project" value="TreeGrafter"/>
</dbReference>
<dbReference type="PANTHER" id="PTHR10671:SF108">
    <property type="entry name" value="CLAUDIN FAMILY PROTEIN-RELATED"/>
    <property type="match status" value="1"/>
</dbReference>